<feature type="compositionally biased region" description="Low complexity" evidence="8">
    <location>
        <begin position="42"/>
        <end position="56"/>
    </location>
</feature>
<evidence type="ECO:0000256" key="2">
    <source>
        <dbReference type="ARBA" id="ARBA00022679"/>
    </source>
</evidence>
<evidence type="ECO:0000256" key="4">
    <source>
        <dbReference type="ARBA" id="ARBA00022777"/>
    </source>
</evidence>
<dbReference type="PROSITE" id="PS50011">
    <property type="entry name" value="PROTEIN_KINASE_DOM"/>
    <property type="match status" value="1"/>
</dbReference>
<feature type="domain" description="Protein kinase" evidence="9">
    <location>
        <begin position="123"/>
        <end position="447"/>
    </location>
</feature>
<name>A0A0S4J6A5_BODSA</name>
<dbReference type="PROSITE" id="PS00107">
    <property type="entry name" value="PROTEIN_KINASE_ATP"/>
    <property type="match status" value="1"/>
</dbReference>
<keyword evidence="3 6" id="KW-0547">Nucleotide-binding</keyword>
<dbReference type="Gene3D" id="1.10.510.10">
    <property type="entry name" value="Transferase(Phosphotransferase) domain 1"/>
    <property type="match status" value="1"/>
</dbReference>
<reference evidence="11" key="1">
    <citation type="submission" date="2015-09" db="EMBL/GenBank/DDBJ databases">
        <authorList>
            <consortium name="Pathogen Informatics"/>
        </authorList>
    </citation>
    <scope>NUCLEOTIDE SEQUENCE [LARGE SCALE GENOMIC DNA]</scope>
    <source>
        <strain evidence="11">Lake Konstanz</strain>
    </source>
</reference>
<dbReference type="GO" id="GO:0004674">
    <property type="term" value="F:protein serine/threonine kinase activity"/>
    <property type="evidence" value="ECO:0007669"/>
    <property type="project" value="UniProtKB-KW"/>
</dbReference>
<dbReference type="PROSITE" id="PS00108">
    <property type="entry name" value="PROTEIN_KINASE_ST"/>
    <property type="match status" value="1"/>
</dbReference>
<evidence type="ECO:0000256" key="3">
    <source>
        <dbReference type="ARBA" id="ARBA00022741"/>
    </source>
</evidence>
<evidence type="ECO:0000256" key="1">
    <source>
        <dbReference type="ARBA" id="ARBA00022527"/>
    </source>
</evidence>
<dbReference type="SUPFAM" id="SSF56112">
    <property type="entry name" value="Protein kinase-like (PK-like)"/>
    <property type="match status" value="2"/>
</dbReference>
<dbReference type="PANTHER" id="PTHR24058">
    <property type="entry name" value="DUAL SPECIFICITY PROTEIN KINASE"/>
    <property type="match status" value="1"/>
</dbReference>
<keyword evidence="11" id="KW-1185">Reference proteome</keyword>
<evidence type="ECO:0000259" key="9">
    <source>
        <dbReference type="PROSITE" id="PS50011"/>
    </source>
</evidence>
<dbReference type="Proteomes" id="UP000051952">
    <property type="component" value="Unassembled WGS sequence"/>
</dbReference>
<organism evidence="10 11">
    <name type="scientific">Bodo saltans</name>
    <name type="common">Flagellated protozoan</name>
    <dbReference type="NCBI Taxonomy" id="75058"/>
    <lineage>
        <taxon>Eukaryota</taxon>
        <taxon>Discoba</taxon>
        <taxon>Euglenozoa</taxon>
        <taxon>Kinetoplastea</taxon>
        <taxon>Metakinetoplastina</taxon>
        <taxon>Eubodonida</taxon>
        <taxon>Bodonidae</taxon>
        <taxon>Bodo</taxon>
    </lineage>
</organism>
<dbReference type="AlphaFoldDB" id="A0A0S4J6A5"/>
<proteinExistence type="inferred from homology"/>
<keyword evidence="5 6" id="KW-0067">ATP-binding</keyword>
<evidence type="ECO:0000256" key="8">
    <source>
        <dbReference type="SAM" id="MobiDB-lite"/>
    </source>
</evidence>
<dbReference type="InterPro" id="IPR050494">
    <property type="entry name" value="Ser_Thr_dual-spec_kinase"/>
</dbReference>
<keyword evidence="1 7" id="KW-0723">Serine/threonine-protein kinase</keyword>
<sequence length="447" mass="50474">MSSTTVSDARTLPTAPVSSSIVRPVVQLPPGSHQPPHVADHQQQQGSSSQQPGAAPEGSEAPVNLDRPIIALSVNILKLLKGINHRYVKYRRLQGPEPKFNNGYDDKEGHYIVLGGEEILQRYTVQEVVGKGSFGTVLRCYDEKRQETVAMKITRHGTNFRNQAKLEIDILLKLNNLPALNSLVVNLATLHRARSGRKGSFGTVLRCYDEKRQETVAMKITRHGTNFRNQAKLEIDILLKLNNLPALNSLVVKLLKVFDWQGHLVLVFELLSFNLYQLIKCTKYNGVSLDLVRKFAYQLIQTLHQLETHKPPIIHCDLKPENILLRNQNRSGIRLIDFGSACYQSRRMFRYIQSRFYRSPEVILNLDYTTAIDRWSLGCLLVEMHTGLPLFDGRTEALQLGKFVNMLGPLPDANHWRRGSFSFKIRLPLSGRNELGGVPLGSSNLSQ</sequence>
<keyword evidence="2" id="KW-0808">Transferase</keyword>
<gene>
    <name evidence="10" type="ORF">BSAL_07575</name>
</gene>
<evidence type="ECO:0000256" key="7">
    <source>
        <dbReference type="RuleBase" id="RU000304"/>
    </source>
</evidence>
<feature type="binding site" evidence="6">
    <location>
        <position position="152"/>
    </location>
    <ligand>
        <name>ATP</name>
        <dbReference type="ChEBI" id="CHEBI:30616"/>
    </ligand>
</feature>
<evidence type="ECO:0000313" key="11">
    <source>
        <dbReference type="Proteomes" id="UP000051952"/>
    </source>
</evidence>
<dbReference type="GO" id="GO:0005524">
    <property type="term" value="F:ATP binding"/>
    <property type="evidence" value="ECO:0007669"/>
    <property type="project" value="UniProtKB-UniRule"/>
</dbReference>
<dbReference type="InterPro" id="IPR011009">
    <property type="entry name" value="Kinase-like_dom_sf"/>
</dbReference>
<dbReference type="EMBL" id="CYKH01001407">
    <property type="protein sequence ID" value="CUG86947.1"/>
    <property type="molecule type" value="Genomic_DNA"/>
</dbReference>
<evidence type="ECO:0000256" key="5">
    <source>
        <dbReference type="ARBA" id="ARBA00022840"/>
    </source>
</evidence>
<dbReference type="Pfam" id="PF00069">
    <property type="entry name" value="Pkinase"/>
    <property type="match status" value="1"/>
</dbReference>
<evidence type="ECO:0000256" key="6">
    <source>
        <dbReference type="PROSITE-ProRule" id="PRU10141"/>
    </source>
</evidence>
<keyword evidence="4 10" id="KW-0418">Kinase</keyword>
<accession>A0A0S4J6A5</accession>
<comment type="similarity">
    <text evidence="7">Belongs to the protein kinase superfamily.</text>
</comment>
<protein>
    <submittedName>
        <fullName evidence="10">Serine-threonine protein kinase, putative</fullName>
    </submittedName>
</protein>
<dbReference type="OrthoDB" id="9332038at2759"/>
<feature type="region of interest" description="Disordered" evidence="8">
    <location>
        <begin position="1"/>
        <end position="61"/>
    </location>
</feature>
<dbReference type="InterPro" id="IPR008271">
    <property type="entry name" value="Ser/Thr_kinase_AS"/>
</dbReference>
<dbReference type="PANTHER" id="PTHR24058:SF28">
    <property type="entry name" value="SERINE_THREONINE-PROTEIN KINASE MINIBRAIN"/>
    <property type="match status" value="1"/>
</dbReference>
<dbReference type="SMART" id="SM00220">
    <property type="entry name" value="S_TKc"/>
    <property type="match status" value="1"/>
</dbReference>
<dbReference type="Gene3D" id="3.30.200.20">
    <property type="entry name" value="Phosphorylase Kinase, domain 1"/>
    <property type="match status" value="1"/>
</dbReference>
<dbReference type="InterPro" id="IPR017441">
    <property type="entry name" value="Protein_kinase_ATP_BS"/>
</dbReference>
<dbReference type="InterPro" id="IPR000719">
    <property type="entry name" value="Prot_kinase_dom"/>
</dbReference>
<evidence type="ECO:0000313" key="10">
    <source>
        <dbReference type="EMBL" id="CUG86947.1"/>
    </source>
</evidence>
<dbReference type="VEuPathDB" id="TriTrypDB:BSAL_07575"/>